<dbReference type="Proteomes" id="UP000573327">
    <property type="component" value="Unassembled WGS sequence"/>
</dbReference>
<name>A0A7W7SJZ4_9ACTN</name>
<comment type="caution">
    <text evidence="1">The sequence shown here is derived from an EMBL/GenBank/DDBJ whole genome shotgun (WGS) entry which is preliminary data.</text>
</comment>
<dbReference type="AlphaFoldDB" id="A0A7W7SJZ4"/>
<dbReference type="RefSeq" id="WP_184925884.1">
    <property type="nucleotide sequence ID" value="NZ_JACHJR010000002.1"/>
</dbReference>
<gene>
    <name evidence="1" type="ORF">F4556_007542</name>
</gene>
<organism evidence="1 2">
    <name type="scientific">Kitasatospora gansuensis</name>
    <dbReference type="NCBI Taxonomy" id="258050"/>
    <lineage>
        <taxon>Bacteria</taxon>
        <taxon>Bacillati</taxon>
        <taxon>Actinomycetota</taxon>
        <taxon>Actinomycetes</taxon>
        <taxon>Kitasatosporales</taxon>
        <taxon>Streptomycetaceae</taxon>
        <taxon>Kitasatospora</taxon>
    </lineage>
</organism>
<sequence>MIESLSPDGDVPGGMLLGGYFVAVPESLDGSGLPRAAGLTTASDCLIDRLPEDDCWFGTVPEALAACLPVQVPVGARLYALLVPSDHAGGFTADILAAGTDEPVLLAHLDRRAGLPVREVAEGGRELGWEVLGYDLGLLHSWLCNNLYEDGVRELGVAADDDRGLLPSREAAVRVAAWANARGDTKPVTWFPAALIEWDTPIEGRTGPAVTEAPVRRAAQPWWRRIFQRARPSCAVGVPVKVR</sequence>
<keyword evidence="2" id="KW-1185">Reference proteome</keyword>
<evidence type="ECO:0000313" key="1">
    <source>
        <dbReference type="EMBL" id="MBB4951888.1"/>
    </source>
</evidence>
<protein>
    <submittedName>
        <fullName evidence="1">Uncharacterized protein</fullName>
    </submittedName>
</protein>
<dbReference type="EMBL" id="JACHJR010000002">
    <property type="protein sequence ID" value="MBB4951888.1"/>
    <property type="molecule type" value="Genomic_DNA"/>
</dbReference>
<proteinExistence type="predicted"/>
<evidence type="ECO:0000313" key="2">
    <source>
        <dbReference type="Proteomes" id="UP000573327"/>
    </source>
</evidence>
<reference evidence="1 2" key="1">
    <citation type="submission" date="2020-08" db="EMBL/GenBank/DDBJ databases">
        <title>Sequencing the genomes of 1000 actinobacteria strains.</title>
        <authorList>
            <person name="Klenk H.-P."/>
        </authorList>
    </citation>
    <scope>NUCLEOTIDE SEQUENCE [LARGE SCALE GENOMIC DNA]</scope>
    <source>
        <strain evidence="1 2">DSM 44786</strain>
    </source>
</reference>
<accession>A0A7W7SJZ4</accession>